<dbReference type="Pfam" id="PF20209">
    <property type="entry name" value="DUF6570"/>
    <property type="match status" value="1"/>
</dbReference>
<accession>A0A0C3J7M5</accession>
<feature type="non-terminal residue" evidence="3">
    <location>
        <position position="1"/>
    </location>
</feature>
<dbReference type="Proteomes" id="UP000054217">
    <property type="component" value="Unassembled WGS sequence"/>
</dbReference>
<organism evidence="3 4">
    <name type="scientific">Pisolithus tinctorius Marx 270</name>
    <dbReference type="NCBI Taxonomy" id="870435"/>
    <lineage>
        <taxon>Eukaryota</taxon>
        <taxon>Fungi</taxon>
        <taxon>Dikarya</taxon>
        <taxon>Basidiomycota</taxon>
        <taxon>Agaricomycotina</taxon>
        <taxon>Agaricomycetes</taxon>
        <taxon>Agaricomycetidae</taxon>
        <taxon>Boletales</taxon>
        <taxon>Sclerodermatineae</taxon>
        <taxon>Pisolithaceae</taxon>
        <taxon>Pisolithus</taxon>
    </lineage>
</organism>
<feature type="domain" description="Helitron helicase-like" evidence="1">
    <location>
        <begin position="398"/>
        <end position="602"/>
    </location>
</feature>
<evidence type="ECO:0000313" key="4">
    <source>
        <dbReference type="Proteomes" id="UP000054217"/>
    </source>
</evidence>
<name>A0A0C3J7M5_PISTI</name>
<feature type="non-terminal residue" evidence="3">
    <location>
        <position position="1037"/>
    </location>
</feature>
<sequence>SYPLIRSLGDKFDIICDWQNKMTLEKLGEGVCAVCAQLVRCSDLTDIVPTSEMLCVLRNDWLPLQCRPWMYNLEKYQGAILCPWGMQCLDNVRMLQMCVSCRKVLTAKTPCQPKDAIANFQYYADSELPHNVRKNIQASTTLELMLVAACWATVITHHYQTRGLRGGRIPEEASQHFNRGNVALLPQDLTSLSNVLPPSLSDMHGAVCVVFAGVAFRPSVEALQKFPPVLVSRSRVKSVIEWLISNNEWYAESGITFSAENLAALVMGGEDTGVLQGIEITHLRNDNDPGEESGRFDWSTLTADLVTETVAYIKGDRSERSQRAMKASALAHAMDQKKFLVSRAGFELMNDNSPGFLTVVFLHLDPWGIGGFNHPARRPEQQISFQRQLRNLLQQVDSPFARDTCFPFICWNILQKHAASENMAFCISSARQHSLVNDVREAESSITSLAEKLECNPKAKIDSAGEKGALRLFWELNVICCLMPGSDGYKLCHHNEIHSLTRQLGTPAFFLTLNPHDLTSVLVAHFGGLDATQWCQLGAYEHVAFIASHPAVAAKAFDILIRGFIDIVVKYNNGCGLFGKCSGYYSTMEAQGRGTLHCHMLLWIEGHPNLERLRSMMMEDDDFESLLFQWLEDVIHCELLGTSVESVGAIDVSPSRPARLERVPDLRLQSLPQIDEVGEGAFEEAFYDFVGRLAVECNWHEHTPTCFKNLRPGEEPWDENCRMWIDGSVRMASYLDPETQSILLRRHHPWVSNYNDIVMFLLQCNMDIKFIGSGAAAKALTYYISDYITKNDLQVHVGLQAIRAAIDSHRKHFIDNVEASSSVHERNLLTKAVNAMMGRREVSHQQVMSYLIGGGDYYTSHEFCTVRFHEFVDMAIAHELHVDGECSCRDGSLADSVVLEPLDYLMRPAIALFDGMCLWQFLEQTQKVKRSSSKAEGTQERHMTSGDDTTFLATERPAYSHRFRAPFTESAHLQNATHELCMRNAFVVPMLLGDSIPLPRKSDLCMEEFCWAMLLLFKPWRKLSDLMDGHSCWTEAF</sequence>
<evidence type="ECO:0000313" key="3">
    <source>
        <dbReference type="EMBL" id="KIO05053.1"/>
    </source>
</evidence>
<dbReference type="HOGENOM" id="CLU_010736_0_0_1"/>
<evidence type="ECO:0000259" key="1">
    <source>
        <dbReference type="Pfam" id="PF14214"/>
    </source>
</evidence>
<dbReference type="AlphaFoldDB" id="A0A0C3J7M5"/>
<dbReference type="STRING" id="870435.A0A0C3J7M5"/>
<dbReference type="InterPro" id="IPR046700">
    <property type="entry name" value="DUF6570"/>
</dbReference>
<keyword evidence="4" id="KW-1185">Reference proteome</keyword>
<proteinExistence type="predicted"/>
<dbReference type="Pfam" id="PF14214">
    <property type="entry name" value="Helitron_like_N"/>
    <property type="match status" value="1"/>
</dbReference>
<evidence type="ECO:0000259" key="2">
    <source>
        <dbReference type="Pfam" id="PF20209"/>
    </source>
</evidence>
<protein>
    <submittedName>
        <fullName evidence="3">Uncharacterized protein</fullName>
    </submittedName>
</protein>
<gene>
    <name evidence="3" type="ORF">M404DRAFT_57347</name>
</gene>
<dbReference type="EMBL" id="KN831968">
    <property type="protein sequence ID" value="KIO05053.1"/>
    <property type="molecule type" value="Genomic_DNA"/>
</dbReference>
<dbReference type="InParanoid" id="A0A0C3J7M5"/>
<dbReference type="InterPro" id="IPR025476">
    <property type="entry name" value="Helitron_helicase-like"/>
</dbReference>
<dbReference type="OrthoDB" id="432234at2759"/>
<reference evidence="3 4" key="1">
    <citation type="submission" date="2014-04" db="EMBL/GenBank/DDBJ databases">
        <authorList>
            <consortium name="DOE Joint Genome Institute"/>
            <person name="Kuo A."/>
            <person name="Kohler A."/>
            <person name="Costa M.D."/>
            <person name="Nagy L.G."/>
            <person name="Floudas D."/>
            <person name="Copeland A."/>
            <person name="Barry K.W."/>
            <person name="Cichocki N."/>
            <person name="Veneault-Fourrey C."/>
            <person name="LaButti K."/>
            <person name="Lindquist E.A."/>
            <person name="Lipzen A."/>
            <person name="Lundell T."/>
            <person name="Morin E."/>
            <person name="Murat C."/>
            <person name="Sun H."/>
            <person name="Tunlid A."/>
            <person name="Henrissat B."/>
            <person name="Grigoriev I.V."/>
            <person name="Hibbett D.S."/>
            <person name="Martin F."/>
            <person name="Nordberg H.P."/>
            <person name="Cantor M.N."/>
            <person name="Hua S.X."/>
        </authorList>
    </citation>
    <scope>NUCLEOTIDE SEQUENCE [LARGE SCALE GENOMIC DNA]</scope>
    <source>
        <strain evidence="3 4">Marx 270</strain>
    </source>
</reference>
<reference evidence="4" key="2">
    <citation type="submission" date="2015-01" db="EMBL/GenBank/DDBJ databases">
        <title>Evolutionary Origins and Diversification of the Mycorrhizal Mutualists.</title>
        <authorList>
            <consortium name="DOE Joint Genome Institute"/>
            <consortium name="Mycorrhizal Genomics Consortium"/>
            <person name="Kohler A."/>
            <person name="Kuo A."/>
            <person name="Nagy L.G."/>
            <person name="Floudas D."/>
            <person name="Copeland A."/>
            <person name="Barry K.W."/>
            <person name="Cichocki N."/>
            <person name="Veneault-Fourrey C."/>
            <person name="LaButti K."/>
            <person name="Lindquist E.A."/>
            <person name="Lipzen A."/>
            <person name="Lundell T."/>
            <person name="Morin E."/>
            <person name="Murat C."/>
            <person name="Riley R."/>
            <person name="Ohm R."/>
            <person name="Sun H."/>
            <person name="Tunlid A."/>
            <person name="Henrissat B."/>
            <person name="Grigoriev I.V."/>
            <person name="Hibbett D.S."/>
            <person name="Martin F."/>
        </authorList>
    </citation>
    <scope>NUCLEOTIDE SEQUENCE [LARGE SCALE GENOMIC DNA]</scope>
    <source>
        <strain evidence="4">Marx 270</strain>
    </source>
</reference>
<feature type="domain" description="DUF6570" evidence="2">
    <location>
        <begin position="111"/>
        <end position="263"/>
    </location>
</feature>